<dbReference type="CDD" id="cd05243">
    <property type="entry name" value="SDR_a5"/>
    <property type="match status" value="1"/>
</dbReference>
<dbReference type="Gene3D" id="3.40.50.720">
    <property type="entry name" value="NAD(P)-binding Rossmann-like Domain"/>
    <property type="match status" value="1"/>
</dbReference>
<dbReference type="OrthoDB" id="9803892at2"/>
<evidence type="ECO:0000259" key="3">
    <source>
        <dbReference type="Pfam" id="PF13460"/>
    </source>
</evidence>
<dbReference type="RefSeq" id="WP_144887674.1">
    <property type="nucleotide sequence ID" value="NZ_VLLE01000005.1"/>
</dbReference>
<dbReference type="PANTHER" id="PTHR47128:SF2">
    <property type="entry name" value="PROTEIN HIGH CHLOROPHYLL FLUORESCENCE PHENOTYPE 244, CHLOROPLASTIC"/>
    <property type="match status" value="1"/>
</dbReference>
<accession>A0A562SI59</accession>
<comment type="caution">
    <text evidence="4">The sequence shown here is derived from an EMBL/GenBank/DDBJ whole genome shotgun (WGS) entry which is preliminary data.</text>
</comment>
<dbReference type="AlphaFoldDB" id="A0A562SI59"/>
<dbReference type="InterPro" id="IPR044256">
    <property type="entry name" value="HCF244-like"/>
</dbReference>
<feature type="domain" description="NAD(P)-binding" evidence="3">
    <location>
        <begin position="8"/>
        <end position="197"/>
    </location>
</feature>
<dbReference type="GO" id="GO:0015979">
    <property type="term" value="P:photosynthesis"/>
    <property type="evidence" value="ECO:0007669"/>
    <property type="project" value="UniProtKB-KW"/>
</dbReference>
<dbReference type="Pfam" id="PF13460">
    <property type="entry name" value="NAD_binding_10"/>
    <property type="match status" value="1"/>
</dbReference>
<keyword evidence="1" id="KW-0602">Photosynthesis</keyword>
<evidence type="ECO:0000313" key="4">
    <source>
        <dbReference type="EMBL" id="TWI80614.1"/>
    </source>
</evidence>
<protein>
    <submittedName>
        <fullName evidence="4">Uncharacterized protein YbjT (DUF2867 family)</fullName>
    </submittedName>
</protein>
<dbReference type="Proteomes" id="UP000316167">
    <property type="component" value="Unassembled WGS sequence"/>
</dbReference>
<sequence length="285" mass="31889">MKKALLFGANGNLGKEIARELVQQGYQLTVAVRSEAKAKTLSPITSNVVIADACDPASFSAIRDTYDVVISALGKSVSPNDNSKPGFKTVDLEGNSNILHFAIEKRIKKFVYVSAFHAEKYPQLEYFRVHQLFSERLMASGIDYSIIKPPALFSAFIDVMDMARKGRLVNIGKGDKKTNPIYEGDLAKIIVQAMHQPKAIIEAGGKHIYTRKQLNEIIHAAVGKTNKLRTVPLGLFHILLPVIRLLNKNAYDKFAFFIEVMQHDTIAPQLGETRFEEYVQQKLRN</sequence>
<name>A0A562SI59_9BACT</name>
<dbReference type="GO" id="GO:0009523">
    <property type="term" value="C:photosystem II"/>
    <property type="evidence" value="ECO:0007669"/>
    <property type="project" value="UniProtKB-KW"/>
</dbReference>
<evidence type="ECO:0000256" key="2">
    <source>
        <dbReference type="ARBA" id="ARBA00023276"/>
    </source>
</evidence>
<organism evidence="4 5">
    <name type="scientific">Lacibacter cauensis</name>
    <dbReference type="NCBI Taxonomy" id="510947"/>
    <lineage>
        <taxon>Bacteria</taxon>
        <taxon>Pseudomonadati</taxon>
        <taxon>Bacteroidota</taxon>
        <taxon>Chitinophagia</taxon>
        <taxon>Chitinophagales</taxon>
        <taxon>Chitinophagaceae</taxon>
        <taxon>Lacibacter</taxon>
    </lineage>
</organism>
<dbReference type="InterPro" id="IPR036291">
    <property type="entry name" value="NAD(P)-bd_dom_sf"/>
</dbReference>
<reference evidence="4 5" key="1">
    <citation type="journal article" date="2015" name="Stand. Genomic Sci.">
        <title>Genomic Encyclopedia of Bacterial and Archaeal Type Strains, Phase III: the genomes of soil and plant-associated and newly described type strains.</title>
        <authorList>
            <person name="Whitman W.B."/>
            <person name="Woyke T."/>
            <person name="Klenk H.P."/>
            <person name="Zhou Y."/>
            <person name="Lilburn T.G."/>
            <person name="Beck B.J."/>
            <person name="De Vos P."/>
            <person name="Vandamme P."/>
            <person name="Eisen J.A."/>
            <person name="Garrity G."/>
            <person name="Hugenholtz P."/>
            <person name="Kyrpides N.C."/>
        </authorList>
    </citation>
    <scope>NUCLEOTIDE SEQUENCE [LARGE SCALE GENOMIC DNA]</scope>
    <source>
        <strain evidence="4 5">CGMCC 1.7271</strain>
    </source>
</reference>
<keyword evidence="2" id="KW-0604">Photosystem II</keyword>
<keyword evidence="5" id="KW-1185">Reference proteome</keyword>
<proteinExistence type="predicted"/>
<dbReference type="EMBL" id="VLLE01000005">
    <property type="protein sequence ID" value="TWI80614.1"/>
    <property type="molecule type" value="Genomic_DNA"/>
</dbReference>
<dbReference type="InterPro" id="IPR016040">
    <property type="entry name" value="NAD(P)-bd_dom"/>
</dbReference>
<dbReference type="PANTHER" id="PTHR47128">
    <property type="match status" value="1"/>
</dbReference>
<gene>
    <name evidence="4" type="ORF">IQ13_3293</name>
</gene>
<evidence type="ECO:0000256" key="1">
    <source>
        <dbReference type="ARBA" id="ARBA00022531"/>
    </source>
</evidence>
<dbReference type="SUPFAM" id="SSF51735">
    <property type="entry name" value="NAD(P)-binding Rossmann-fold domains"/>
    <property type="match status" value="1"/>
</dbReference>
<evidence type="ECO:0000313" key="5">
    <source>
        <dbReference type="Proteomes" id="UP000316167"/>
    </source>
</evidence>